<dbReference type="EMBL" id="JBGOSP010000009">
    <property type="protein sequence ID" value="MFA3838565.1"/>
    <property type="molecule type" value="Genomic_DNA"/>
</dbReference>
<organism evidence="9 10">
    <name type="scientific">Streptomyces aureus</name>
    <dbReference type="NCBI Taxonomy" id="193461"/>
    <lineage>
        <taxon>Bacteria</taxon>
        <taxon>Bacillati</taxon>
        <taxon>Actinomycetota</taxon>
        <taxon>Actinomycetes</taxon>
        <taxon>Kitasatosporales</taxon>
        <taxon>Streptomycetaceae</taxon>
        <taxon>Streptomyces</taxon>
    </lineage>
</organism>
<feature type="region of interest" description="Disordered" evidence="6">
    <location>
        <begin position="1"/>
        <end position="24"/>
    </location>
</feature>
<name>A0ABV4SKM0_9ACTN</name>
<dbReference type="InterPro" id="IPR050131">
    <property type="entry name" value="Peptidase_S8_subtilisin-like"/>
</dbReference>
<comment type="caution">
    <text evidence="9">The sequence shown here is derived from an EMBL/GenBank/DDBJ whole genome shotgun (WGS) entry which is preliminary data.</text>
</comment>
<feature type="transmembrane region" description="Helical" evidence="7">
    <location>
        <begin position="404"/>
        <end position="425"/>
    </location>
</feature>
<dbReference type="Gene3D" id="3.40.50.200">
    <property type="entry name" value="Peptidase S8/S53 domain"/>
    <property type="match status" value="1"/>
</dbReference>
<protein>
    <submittedName>
        <fullName evidence="9">S8 family serine peptidase</fullName>
    </submittedName>
</protein>
<evidence type="ECO:0000313" key="10">
    <source>
        <dbReference type="Proteomes" id="UP001571476"/>
    </source>
</evidence>
<evidence type="ECO:0000256" key="5">
    <source>
        <dbReference type="PROSITE-ProRule" id="PRU01240"/>
    </source>
</evidence>
<feature type="domain" description="Peptidase S8/S53" evidence="8">
    <location>
        <begin position="77"/>
        <end position="331"/>
    </location>
</feature>
<dbReference type="InterPro" id="IPR000209">
    <property type="entry name" value="Peptidase_S8/S53_dom"/>
</dbReference>
<feature type="compositionally biased region" description="Low complexity" evidence="6">
    <location>
        <begin position="359"/>
        <end position="398"/>
    </location>
</feature>
<evidence type="ECO:0000256" key="3">
    <source>
        <dbReference type="ARBA" id="ARBA00022801"/>
    </source>
</evidence>
<dbReference type="Proteomes" id="UP001571476">
    <property type="component" value="Unassembled WGS sequence"/>
</dbReference>
<dbReference type="PROSITE" id="PS51892">
    <property type="entry name" value="SUBTILASE"/>
    <property type="match status" value="1"/>
</dbReference>
<dbReference type="SUPFAM" id="SSF52743">
    <property type="entry name" value="Subtilisin-like"/>
    <property type="match status" value="1"/>
</dbReference>
<keyword evidence="10" id="KW-1185">Reference proteome</keyword>
<evidence type="ECO:0000256" key="2">
    <source>
        <dbReference type="ARBA" id="ARBA00022670"/>
    </source>
</evidence>
<feature type="active site" description="Charge relay system" evidence="5">
    <location>
        <position position="282"/>
    </location>
</feature>
<reference evidence="9 10" key="1">
    <citation type="submission" date="2024-08" db="EMBL/GenBank/DDBJ databases">
        <title>Genome sequence of Streptomyces aureus CACIA-1.46HGO.</title>
        <authorList>
            <person name="Evangelista-Martinez Z."/>
        </authorList>
    </citation>
    <scope>NUCLEOTIDE SEQUENCE [LARGE SCALE GENOMIC DNA]</scope>
    <source>
        <strain evidence="9 10">CACIA-1.46HGO</strain>
    </source>
</reference>
<dbReference type="InterPro" id="IPR015500">
    <property type="entry name" value="Peptidase_S8_subtilisin-rel"/>
</dbReference>
<dbReference type="Pfam" id="PF00082">
    <property type="entry name" value="Peptidase_S8"/>
    <property type="match status" value="1"/>
</dbReference>
<dbReference type="PANTHER" id="PTHR43806:SF11">
    <property type="entry name" value="CEREVISIN-RELATED"/>
    <property type="match status" value="1"/>
</dbReference>
<keyword evidence="4 5" id="KW-0720">Serine protease</keyword>
<gene>
    <name evidence="9" type="ORF">ACEG43_20710</name>
</gene>
<evidence type="ECO:0000256" key="4">
    <source>
        <dbReference type="ARBA" id="ARBA00022825"/>
    </source>
</evidence>
<dbReference type="InterPro" id="IPR036852">
    <property type="entry name" value="Peptidase_S8/S53_dom_sf"/>
</dbReference>
<dbReference type="RefSeq" id="WP_372563663.1">
    <property type="nucleotide sequence ID" value="NZ_JBGOSP010000009.1"/>
</dbReference>
<evidence type="ECO:0000256" key="1">
    <source>
        <dbReference type="ARBA" id="ARBA00011073"/>
    </source>
</evidence>
<keyword evidence="7" id="KW-0812">Transmembrane</keyword>
<dbReference type="PRINTS" id="PR00723">
    <property type="entry name" value="SUBTILISIN"/>
</dbReference>
<feature type="active site" description="Charge relay system" evidence="5">
    <location>
        <position position="86"/>
    </location>
</feature>
<evidence type="ECO:0000256" key="7">
    <source>
        <dbReference type="SAM" id="Phobius"/>
    </source>
</evidence>
<keyword evidence="7" id="KW-0472">Membrane</keyword>
<sequence length="431" mass="43580">MSEDVRSMKSGTSRRGGSTTRFAGRAGRRVATVTAALGALAAISAGLAPSAVADDVQSKQWYLDAMGAKDLWKVSTGKGISVAVIDSGVNSASKSLSGKVFPGVDVTGSAGSATDDYAGHGTTIAELIAGTGAAGGIKGVAPDAKIIPIRTRLTAIKDKSVINKGDTTSKAIRAAADSDARIINMSFGSDFPLDGGLEAVKYAQSKGKLLFASVGNGAEEKNYIGYPAKYPGVVGVSAADKSGQVGKFSESGNYVQLAAPGLDIPAWCNNDFQSYCTGDGTSMASAIASGAAALIWSKHPTWTANQVLRVLIDTAGRDWPKDKPSRYLGYGLIRPARNLLHGEGSPGAGNVDPITNEKTTAASTSGATPSASVPASSQPSKSTSGGETSAAGSSAKSSDSNDQLWIVLGVAAAVVVIGGGAFAVLRSRRSG</sequence>
<feature type="active site" description="Charge relay system" evidence="5">
    <location>
        <position position="120"/>
    </location>
</feature>
<feature type="compositionally biased region" description="Low complexity" evidence="6">
    <location>
        <begin position="10"/>
        <end position="24"/>
    </location>
</feature>
<evidence type="ECO:0000259" key="8">
    <source>
        <dbReference type="Pfam" id="PF00082"/>
    </source>
</evidence>
<evidence type="ECO:0000256" key="6">
    <source>
        <dbReference type="SAM" id="MobiDB-lite"/>
    </source>
</evidence>
<proteinExistence type="inferred from homology"/>
<comment type="similarity">
    <text evidence="1 5">Belongs to the peptidase S8 family.</text>
</comment>
<evidence type="ECO:0000313" key="9">
    <source>
        <dbReference type="EMBL" id="MFA3838565.1"/>
    </source>
</evidence>
<keyword evidence="2 5" id="KW-0645">Protease</keyword>
<keyword evidence="7" id="KW-1133">Transmembrane helix</keyword>
<dbReference type="PANTHER" id="PTHR43806">
    <property type="entry name" value="PEPTIDASE S8"/>
    <property type="match status" value="1"/>
</dbReference>
<keyword evidence="3 5" id="KW-0378">Hydrolase</keyword>
<feature type="region of interest" description="Disordered" evidence="6">
    <location>
        <begin position="341"/>
        <end position="398"/>
    </location>
</feature>
<accession>A0ABV4SKM0</accession>